<accession>A0A1S2M567</accession>
<keyword evidence="3" id="KW-1185">Reference proteome</keyword>
<sequence>MKLINEGFQEVTEVSCLTKVTELVGCLRKTVSKLEIYKAELQSVGVFLRPPLIVSLTYCPLRVG</sequence>
<evidence type="ECO:0000313" key="2">
    <source>
        <dbReference type="EMBL" id="OIJ19640.1"/>
    </source>
</evidence>
<dbReference type="EMBL" id="MLQS01000030">
    <property type="protein sequence ID" value="OIJ18161.1"/>
    <property type="molecule type" value="Genomic_DNA"/>
</dbReference>
<reference evidence="2 3" key="1">
    <citation type="submission" date="2016-10" db="EMBL/GenBank/DDBJ databases">
        <title>Draft genome sequences of four alkaliphilic bacteria belonging to the Anaerobacillus genus.</title>
        <authorList>
            <person name="Bassil N.M."/>
            <person name="Lloyd J.R."/>
        </authorList>
    </citation>
    <scope>NUCLEOTIDE SEQUENCE [LARGE SCALE GENOMIC DNA]</scope>
    <source>
        <strain evidence="2 3">DSM 22531</strain>
    </source>
</reference>
<gene>
    <name evidence="2" type="ORF">BKP45_11250</name>
    <name evidence="1" type="ORF">BKP45_16965</name>
</gene>
<dbReference type="EMBL" id="MLQS01000017">
    <property type="protein sequence ID" value="OIJ19640.1"/>
    <property type="molecule type" value="Genomic_DNA"/>
</dbReference>
<protein>
    <submittedName>
        <fullName evidence="2">Uncharacterized protein</fullName>
    </submittedName>
</protein>
<comment type="caution">
    <text evidence="2">The sequence shown here is derived from an EMBL/GenBank/DDBJ whole genome shotgun (WGS) entry which is preliminary data.</text>
</comment>
<dbReference type="Proteomes" id="UP000180057">
    <property type="component" value="Unassembled WGS sequence"/>
</dbReference>
<name>A0A1S2M567_9BACI</name>
<dbReference type="AlphaFoldDB" id="A0A1S2M567"/>
<proteinExistence type="predicted"/>
<evidence type="ECO:0000313" key="3">
    <source>
        <dbReference type="Proteomes" id="UP000180057"/>
    </source>
</evidence>
<organism evidence="2 3">
    <name type="scientific">Anaerobacillus alkalidiazotrophicus</name>
    <dbReference type="NCBI Taxonomy" id="472963"/>
    <lineage>
        <taxon>Bacteria</taxon>
        <taxon>Bacillati</taxon>
        <taxon>Bacillota</taxon>
        <taxon>Bacilli</taxon>
        <taxon>Bacillales</taxon>
        <taxon>Bacillaceae</taxon>
        <taxon>Anaerobacillus</taxon>
    </lineage>
</organism>
<evidence type="ECO:0000313" key="1">
    <source>
        <dbReference type="EMBL" id="OIJ18161.1"/>
    </source>
</evidence>